<comment type="caution">
    <text evidence="18">The sequence shown here is derived from an EMBL/GenBank/DDBJ whole genome shotgun (WGS) entry which is preliminary data.</text>
</comment>
<dbReference type="Gene3D" id="3.40.50.920">
    <property type="match status" value="1"/>
</dbReference>
<comment type="function">
    <text evidence="16">Catalyzes the transfer of a two-carbon ketol group from a ketose donor to an aldose acceptor, via a covalent intermediate with the cofactor thiamine pyrophosphate.</text>
</comment>
<dbReference type="GO" id="GO:0005829">
    <property type="term" value="C:cytosol"/>
    <property type="evidence" value="ECO:0007669"/>
    <property type="project" value="TreeGrafter"/>
</dbReference>
<feature type="active site" description="Proton donor" evidence="11">
    <location>
        <position position="398"/>
    </location>
</feature>
<dbReference type="InterPro" id="IPR049557">
    <property type="entry name" value="Transketolase_CS"/>
</dbReference>
<feature type="binding site" evidence="14">
    <location>
        <position position="177"/>
    </location>
    <ligand>
        <name>Mg(2+)</name>
        <dbReference type="ChEBI" id="CHEBI:18420"/>
    </ligand>
</feature>
<feature type="binding site" evidence="13">
    <location>
        <begin position="109"/>
        <end position="111"/>
    </location>
    <ligand>
        <name>thiamine diphosphate</name>
        <dbReference type="ChEBI" id="CHEBI:58937"/>
    </ligand>
</feature>
<keyword evidence="5 14" id="KW-0479">Metal-binding</keyword>
<evidence type="ECO:0000256" key="11">
    <source>
        <dbReference type="PIRSR" id="PIRSR605478-1"/>
    </source>
</evidence>
<dbReference type="InterPro" id="IPR055152">
    <property type="entry name" value="Transketolase-like_C_2"/>
</dbReference>
<feature type="site" description="Important for catalytic activity" evidence="15">
    <location>
        <position position="251"/>
    </location>
</feature>
<dbReference type="GO" id="GO:0006098">
    <property type="term" value="P:pentose-phosphate shunt"/>
    <property type="evidence" value="ECO:0007669"/>
    <property type="project" value="TreeGrafter"/>
</dbReference>
<dbReference type="InterPro" id="IPR005475">
    <property type="entry name" value="Transketolase-like_Pyr-bd"/>
</dbReference>
<dbReference type="FunFam" id="3.40.50.970:FF:000004">
    <property type="entry name" value="Transketolase"/>
    <property type="match status" value="1"/>
</dbReference>
<evidence type="ECO:0000256" key="3">
    <source>
        <dbReference type="ARBA" id="ARBA00013152"/>
    </source>
</evidence>
<evidence type="ECO:0000256" key="12">
    <source>
        <dbReference type="PIRSR" id="PIRSR605478-2"/>
    </source>
</evidence>
<feature type="binding site" evidence="12">
    <location>
        <position position="20"/>
    </location>
    <ligand>
        <name>substrate</name>
    </ligand>
</feature>
<feature type="binding site" evidence="13">
    <location>
        <position position="60"/>
    </location>
    <ligand>
        <name>thiamine diphosphate</name>
        <dbReference type="ChEBI" id="CHEBI:58937"/>
    </ligand>
</feature>
<evidence type="ECO:0000313" key="18">
    <source>
        <dbReference type="EMBL" id="PZW45693.1"/>
    </source>
</evidence>
<evidence type="ECO:0000256" key="2">
    <source>
        <dbReference type="ARBA" id="ARBA00011738"/>
    </source>
</evidence>
<dbReference type="InterPro" id="IPR020826">
    <property type="entry name" value="Transketolase_BS"/>
</dbReference>
<keyword evidence="8 13" id="KW-0786">Thiamine pyrophosphate</keyword>
<evidence type="ECO:0000256" key="6">
    <source>
        <dbReference type="ARBA" id="ARBA00022837"/>
    </source>
</evidence>
<dbReference type="Proteomes" id="UP000249688">
    <property type="component" value="Unassembled WGS sequence"/>
</dbReference>
<dbReference type="CDD" id="cd02012">
    <property type="entry name" value="TPP_TK"/>
    <property type="match status" value="1"/>
</dbReference>
<evidence type="ECO:0000256" key="13">
    <source>
        <dbReference type="PIRSR" id="PIRSR605478-3"/>
    </source>
</evidence>
<comment type="cofactor">
    <cofactor evidence="16">
        <name>Mg(2+)</name>
        <dbReference type="ChEBI" id="CHEBI:18420"/>
    </cofactor>
    <cofactor evidence="16">
        <name>Ca(2+)</name>
        <dbReference type="ChEBI" id="CHEBI:29108"/>
    </cofactor>
    <cofactor evidence="16">
        <name>Mn(2+)</name>
        <dbReference type="ChEBI" id="CHEBI:29035"/>
    </cofactor>
    <cofactor evidence="16">
        <name>Co(2+)</name>
        <dbReference type="ChEBI" id="CHEBI:48828"/>
    </cofactor>
    <text evidence="16">Binds 1 Mg(2+) ion per subunit. Can also utilize other divalent metal cations, such as Ca(2+), Mn(2+) and Co(2+).</text>
</comment>
<dbReference type="InterPro" id="IPR005478">
    <property type="entry name" value="Transketolase_bac-like"/>
</dbReference>
<dbReference type="SUPFAM" id="SSF52922">
    <property type="entry name" value="TK C-terminal domain-like"/>
    <property type="match status" value="1"/>
</dbReference>
<feature type="binding site" evidence="14">
    <location>
        <position position="179"/>
    </location>
    <ligand>
        <name>Mg(2+)</name>
        <dbReference type="ChEBI" id="CHEBI:18420"/>
    </ligand>
</feature>
<evidence type="ECO:0000256" key="14">
    <source>
        <dbReference type="PIRSR" id="PIRSR605478-4"/>
    </source>
</evidence>
<feature type="binding site" evidence="14">
    <location>
        <position position="147"/>
    </location>
    <ligand>
        <name>Mg(2+)</name>
        <dbReference type="ChEBI" id="CHEBI:18420"/>
    </ligand>
</feature>
<feature type="site" description="Important for catalytic activity" evidence="15">
    <location>
        <position position="20"/>
    </location>
</feature>
<comment type="cofactor">
    <cofactor evidence="14">
        <name>Mg(2+)</name>
        <dbReference type="ChEBI" id="CHEBI:18420"/>
    </cofactor>
    <text evidence="14">Binds 1 Mg(2+) ion per subunit. Can also utilize other divalent metal cations, such as Ca(2+), Mn(2+) and Co(2+).</text>
</comment>
<keyword evidence="6 16" id="KW-0106">Calcium</keyword>
<feature type="binding site" evidence="13">
    <location>
        <position position="177"/>
    </location>
    <ligand>
        <name>thiamine diphosphate</name>
        <dbReference type="ChEBI" id="CHEBI:58937"/>
    </ligand>
</feature>
<evidence type="ECO:0000256" key="10">
    <source>
        <dbReference type="NCBIfam" id="TIGR00232"/>
    </source>
</evidence>
<dbReference type="InterPro" id="IPR033247">
    <property type="entry name" value="Transketolase_fam"/>
</dbReference>
<feature type="binding site" evidence="12">
    <location>
        <position position="251"/>
    </location>
    <ligand>
        <name>substrate</name>
    </ligand>
</feature>
<dbReference type="PANTHER" id="PTHR43522:SF2">
    <property type="entry name" value="TRANSKETOLASE 1-RELATED"/>
    <property type="match status" value="1"/>
</dbReference>
<reference evidence="18 19" key="1">
    <citation type="submission" date="2018-06" db="EMBL/GenBank/DDBJ databases">
        <title>Genomic Encyclopedia of Archaeal and Bacterial Type Strains, Phase II (KMG-II): from individual species to whole genera.</title>
        <authorList>
            <person name="Goeker M."/>
        </authorList>
    </citation>
    <scope>NUCLEOTIDE SEQUENCE [LARGE SCALE GENOMIC DNA]</scope>
    <source>
        <strain evidence="18 19">DSM 24525</strain>
    </source>
</reference>
<dbReference type="AlphaFoldDB" id="A0A2W7IG27"/>
<dbReference type="FunFam" id="3.40.50.970:FF:000003">
    <property type="entry name" value="Transketolase"/>
    <property type="match status" value="1"/>
</dbReference>
<comment type="catalytic activity">
    <reaction evidence="9 16">
        <text>D-sedoheptulose 7-phosphate + D-glyceraldehyde 3-phosphate = aldehydo-D-ribose 5-phosphate + D-xylulose 5-phosphate</text>
        <dbReference type="Rhea" id="RHEA:10508"/>
        <dbReference type="ChEBI" id="CHEBI:57483"/>
        <dbReference type="ChEBI" id="CHEBI:57737"/>
        <dbReference type="ChEBI" id="CHEBI:58273"/>
        <dbReference type="ChEBI" id="CHEBI:59776"/>
        <dbReference type="EC" id="2.2.1.1"/>
    </reaction>
</comment>
<evidence type="ECO:0000256" key="4">
    <source>
        <dbReference type="ARBA" id="ARBA00022679"/>
    </source>
</evidence>
<feature type="binding site" evidence="13">
    <location>
        <position position="251"/>
    </location>
    <ligand>
        <name>thiamine diphosphate</name>
        <dbReference type="ChEBI" id="CHEBI:58937"/>
    </ligand>
</feature>
<dbReference type="NCBIfam" id="TIGR00232">
    <property type="entry name" value="tktlase_bact"/>
    <property type="match status" value="1"/>
</dbReference>
<evidence type="ECO:0000256" key="5">
    <source>
        <dbReference type="ARBA" id="ARBA00022723"/>
    </source>
</evidence>
<evidence type="ECO:0000259" key="17">
    <source>
        <dbReference type="SMART" id="SM00861"/>
    </source>
</evidence>
<feature type="binding site" evidence="12">
    <location>
        <position position="456"/>
    </location>
    <ligand>
        <name>substrate</name>
    </ligand>
</feature>
<dbReference type="PANTHER" id="PTHR43522">
    <property type="entry name" value="TRANSKETOLASE"/>
    <property type="match status" value="1"/>
</dbReference>
<dbReference type="Pfam" id="PF02779">
    <property type="entry name" value="Transket_pyr"/>
    <property type="match status" value="1"/>
</dbReference>
<dbReference type="Pfam" id="PF22613">
    <property type="entry name" value="Transketolase_C_1"/>
    <property type="match status" value="1"/>
</dbReference>
<dbReference type="SUPFAM" id="SSF52518">
    <property type="entry name" value="Thiamin diphosphate-binding fold (THDP-binding)"/>
    <property type="match status" value="2"/>
</dbReference>
<feature type="domain" description="Transketolase-like pyrimidine-binding" evidence="17">
    <location>
        <begin position="341"/>
        <end position="512"/>
    </location>
</feature>
<comment type="subunit">
    <text evidence="2 16">Homodimer.</text>
</comment>
<feature type="binding site" evidence="12">
    <location>
        <position position="507"/>
    </location>
    <ligand>
        <name>substrate</name>
    </ligand>
</feature>
<dbReference type="SMART" id="SM00861">
    <property type="entry name" value="Transket_pyr"/>
    <property type="match status" value="1"/>
</dbReference>
<evidence type="ECO:0000256" key="8">
    <source>
        <dbReference type="ARBA" id="ARBA00023052"/>
    </source>
</evidence>
<comment type="similarity">
    <text evidence="1 16">Belongs to the transketolase family.</text>
</comment>
<dbReference type="Pfam" id="PF00456">
    <property type="entry name" value="Transketolase_N"/>
    <property type="match status" value="1"/>
</dbReference>
<protein>
    <recommendedName>
        <fullName evidence="3 10">Transketolase</fullName>
        <ecNumber evidence="3 10">2.2.1.1</ecNumber>
    </recommendedName>
</protein>
<accession>A0A2W7IG27</accession>
<dbReference type="GO" id="GO:0004802">
    <property type="term" value="F:transketolase activity"/>
    <property type="evidence" value="ECO:0007669"/>
    <property type="project" value="UniProtKB-UniRule"/>
</dbReference>
<dbReference type="PROSITE" id="PS00802">
    <property type="entry name" value="TRANSKETOLASE_2"/>
    <property type="match status" value="1"/>
</dbReference>
<proteinExistence type="inferred from homology"/>
<dbReference type="OrthoDB" id="8732661at2"/>
<evidence type="ECO:0000256" key="7">
    <source>
        <dbReference type="ARBA" id="ARBA00022842"/>
    </source>
</evidence>
<dbReference type="EMBL" id="QKYU01000011">
    <property type="protein sequence ID" value="PZW45693.1"/>
    <property type="molecule type" value="Genomic_DNA"/>
</dbReference>
<feature type="binding site" evidence="13">
    <location>
        <position position="424"/>
    </location>
    <ligand>
        <name>thiamine diphosphate</name>
        <dbReference type="ChEBI" id="CHEBI:58937"/>
    </ligand>
</feature>
<dbReference type="InterPro" id="IPR029061">
    <property type="entry name" value="THDP-binding"/>
</dbReference>
<keyword evidence="19" id="KW-1185">Reference proteome</keyword>
<dbReference type="GO" id="GO:0046872">
    <property type="term" value="F:metal ion binding"/>
    <property type="evidence" value="ECO:0007669"/>
    <property type="project" value="UniProtKB-KW"/>
</dbReference>
<comment type="cofactor">
    <cofactor evidence="13">
        <name>thiamine diphosphate</name>
        <dbReference type="ChEBI" id="CHEBI:58937"/>
    </cofactor>
    <text evidence="13">Binds 1 thiamine pyrophosphate per subunit. During the reaction, the substrate forms a covalent intermediate with the cofactor.</text>
</comment>
<feature type="binding site" evidence="12">
    <location>
        <position position="371"/>
    </location>
    <ligand>
        <name>substrate</name>
    </ligand>
</feature>
<organism evidence="18 19">
    <name type="scientific">Humitalea rosea</name>
    <dbReference type="NCBI Taxonomy" id="990373"/>
    <lineage>
        <taxon>Bacteria</taxon>
        <taxon>Pseudomonadati</taxon>
        <taxon>Pseudomonadota</taxon>
        <taxon>Alphaproteobacteria</taxon>
        <taxon>Acetobacterales</taxon>
        <taxon>Roseomonadaceae</taxon>
        <taxon>Humitalea</taxon>
    </lineage>
</organism>
<dbReference type="PROSITE" id="PS00801">
    <property type="entry name" value="TRANSKETOLASE_1"/>
    <property type="match status" value="1"/>
</dbReference>
<dbReference type="InterPro" id="IPR009014">
    <property type="entry name" value="Transketo_C/PFOR_II"/>
</dbReference>
<evidence type="ECO:0000256" key="9">
    <source>
        <dbReference type="ARBA" id="ARBA00049473"/>
    </source>
</evidence>
<feature type="binding site" evidence="12">
    <location>
        <position position="460"/>
    </location>
    <ligand>
        <name>substrate</name>
    </ligand>
</feature>
<feature type="binding site" evidence="12">
    <location>
        <position position="344"/>
    </location>
    <ligand>
        <name>substrate</name>
    </ligand>
</feature>
<dbReference type="Gene3D" id="3.40.50.970">
    <property type="match status" value="2"/>
</dbReference>
<feature type="binding site" evidence="12">
    <location>
        <position position="448"/>
    </location>
    <ligand>
        <name>substrate</name>
    </ligand>
</feature>
<evidence type="ECO:0000313" key="19">
    <source>
        <dbReference type="Proteomes" id="UP000249688"/>
    </source>
</evidence>
<dbReference type="CDD" id="cd07033">
    <property type="entry name" value="TPP_PYR_DXS_TK_like"/>
    <property type="match status" value="1"/>
</dbReference>
<keyword evidence="7 14" id="KW-0460">Magnesium</keyword>
<evidence type="ECO:0000256" key="16">
    <source>
        <dbReference type="RuleBase" id="RU004996"/>
    </source>
</evidence>
<gene>
    <name evidence="18" type="ORF">C8P66_111108</name>
</gene>
<evidence type="ECO:0000256" key="15">
    <source>
        <dbReference type="PIRSR" id="PIRSR605478-5"/>
    </source>
</evidence>
<keyword evidence="4 16" id="KW-0808">Transferase</keyword>
<dbReference type="InterPro" id="IPR005474">
    <property type="entry name" value="Transketolase_N"/>
</dbReference>
<name>A0A2W7IG27_9PROT</name>
<feature type="binding site" evidence="13">
    <location>
        <position position="148"/>
    </location>
    <ligand>
        <name>thiamine diphosphate</name>
        <dbReference type="ChEBI" id="CHEBI:58937"/>
    </ligand>
</feature>
<dbReference type="EC" id="2.2.1.1" evidence="3 10"/>
<evidence type="ECO:0000256" key="1">
    <source>
        <dbReference type="ARBA" id="ARBA00007131"/>
    </source>
</evidence>
<sequence>MADAIRALAIDAVEAAKSGHPGMPMGMADVATVLWTRFLKFDAADPRWPDRDRFVLSAGHGSMLLYALIHLTGHAGMGIEDLKQFRQLHSVAAGHPEYGEHPAIETTTGPLGQGLATAVGMALAERHLAARFGRSLVDHRTWVIASDGDLMEGISHEAASLAGHMKLSKLTVLWDDNGISIDGDLSISSSEDQLKRFAAYGWAVKRVDGHDPDAVAAACAQAVRASKPTLIACRTIIGFSAPTKAGTAGSHGSPLGGAEAAAAKAALGWTHAPFEVPEDLRALWATAGARSSGPRRSWLKRLAKHPQKGEFDRAIQGRLPDGWTDSLNALRASIAENKPNQGSRISSQKALEALVPAVPEMIGGSADLTGSNNTNVKGIPAMKPGDYAGRFVHWGIREHGMAAAMNGMALHGGIIPYSGTFLIFADYLRPALRLAALMQQRVIHVLTHDSIGLGEDGPTHQPVETLASLRCIPNVSVFRPADAMETAECWDLALRRNDGPSVLALSRQNLPTLSTETGENRCARGGYVLAEASGPRRATFIATGSEVQLAMAARDMLEAEGLPAAVVSLPCWELFAAQDPAYREATLGSAPRIGIEAAVSFGWDRWLGPEGAFIGMTGFGASAPAEQLYRHFGITAEAAAQAARKRITTNA</sequence>